<dbReference type="PANTHER" id="PTHR24043">
    <property type="entry name" value="SCAVENGER RECEPTOR CLASS F"/>
    <property type="match status" value="1"/>
</dbReference>
<feature type="region of interest" description="Disordered" evidence="2">
    <location>
        <begin position="617"/>
        <end position="637"/>
    </location>
</feature>
<sequence>MEVYEYIHCIYVLIYMLQTTNPVLGKECYNFDCYYTSNCKGDHDNKTGICTGTCSEGWYGPTCQMENVAFGKSVEQNIPRTGDWKTGYVVDGNTSTSVCIAGGGPDPLQVDVDLNQVYTVKNVTIYYKPNDQNTIYGFSVYTAFTPDLEDGNGTLCYQHGSGEDVPDIINIECSSAGNFVIIMNSRLKPPYPESYSKESGLELCEVQVFACSNGTFGDQCEYTCHCNGSKRCDDQTGLCPPNVEGKCAFGWIGDKCDRNCLYDNTYGTNCDKACSDRHCLNQSSCNPSNGSCDNGCEDGYIGIDCTLMQPKVEVYDCVSGMYGTKCDLVCSGRHCLHQSSCNPSNGSCDDGCEDGYIGIDCTYTQPQAGEQLQTDDTGLTHLHVGIIGFVCGLVVCILCVVVIYACCRCRSTARPQAIDYKRKESGPIYDDINGDFRHPQIAAISNIGYDDDIGLNQTTTLSRAQTANRPLPEIVIDDTKGFDTCSSNGSDCSQCRGDLDRHKAHKRPAINLSKSQNENHYMDIPGSSPTDKYPKGSLYDTIAEPREGRNGPYELDNAVPINTNESGKDNHYIRMDSSSTEGSPEKRTKGVPHNKEPGIMVPVNTHTSEKDKYIRMDSTSPRTSTERSAKGAMYNNVESVEINPEDRYGLQEPDNQLLVNTRHSEKDNQYIRMDSTSPRTSTERGAKGAQYGNIETVGINPKDRYGLQEPDSPGPADAHQLGKELPYIQMDSSSGETSHAGDTRGGPYHNITAVVPINGDGRYELKEPGSAVSVDAHQNVDDNHYTRMDSADKMSPEKSVISGPYNNITDQVRINPQPVLYNNVKEVVGINPEDRYGLNESDSPMSTDTHQRGYTTNPLSLDTKHHSTDINENIAKNIVDHGYLTSQIIIPSDSNESKS</sequence>
<keyword evidence="3" id="KW-0812">Transmembrane</keyword>
<evidence type="ECO:0000256" key="3">
    <source>
        <dbReference type="SAM" id="Phobius"/>
    </source>
</evidence>
<comment type="caution">
    <text evidence="4">The sequence shown here is derived from an EMBL/GenBank/DDBJ whole genome shotgun (WGS) entry which is preliminary data.</text>
</comment>
<name>A0AAN8JLN8_PATCE</name>
<keyword evidence="1" id="KW-0245">EGF-like domain</keyword>
<gene>
    <name evidence="4" type="ORF">SNE40_011719</name>
</gene>
<feature type="region of interest" description="Disordered" evidence="2">
    <location>
        <begin position="834"/>
        <end position="863"/>
    </location>
</feature>
<dbReference type="AlphaFoldDB" id="A0AAN8JLN8"/>
<evidence type="ECO:0000256" key="2">
    <source>
        <dbReference type="SAM" id="MobiDB-lite"/>
    </source>
</evidence>
<dbReference type="Proteomes" id="UP001347796">
    <property type="component" value="Unassembled WGS sequence"/>
</dbReference>
<keyword evidence="3" id="KW-0472">Membrane</keyword>
<feature type="compositionally biased region" description="Basic and acidic residues" evidence="2">
    <location>
        <begin position="583"/>
        <end position="596"/>
    </location>
</feature>
<feature type="region of interest" description="Disordered" evidence="2">
    <location>
        <begin position="660"/>
        <end position="694"/>
    </location>
</feature>
<feature type="compositionally biased region" description="Polar residues" evidence="2">
    <location>
        <begin position="840"/>
        <end position="860"/>
    </location>
</feature>
<feature type="transmembrane region" description="Helical" evidence="3">
    <location>
        <begin position="382"/>
        <end position="406"/>
    </location>
</feature>
<dbReference type="GO" id="GO:0005044">
    <property type="term" value="F:scavenger receptor activity"/>
    <property type="evidence" value="ECO:0007669"/>
    <property type="project" value="InterPro"/>
</dbReference>
<keyword evidence="3" id="KW-1133">Transmembrane helix</keyword>
<feature type="region of interest" description="Disordered" evidence="2">
    <location>
        <begin position="543"/>
        <end position="602"/>
    </location>
</feature>
<accession>A0AAN8JLN8</accession>
<evidence type="ECO:0000313" key="4">
    <source>
        <dbReference type="EMBL" id="KAK6179332.1"/>
    </source>
</evidence>
<dbReference type="EMBL" id="JAZGQO010000008">
    <property type="protein sequence ID" value="KAK6179332.1"/>
    <property type="molecule type" value="Genomic_DNA"/>
</dbReference>
<protein>
    <submittedName>
        <fullName evidence="4">Uncharacterized protein</fullName>
    </submittedName>
</protein>
<reference evidence="4 5" key="1">
    <citation type="submission" date="2024-01" db="EMBL/GenBank/DDBJ databases">
        <title>The genome of the rayed Mediterranean limpet Patella caerulea (Linnaeus, 1758).</title>
        <authorList>
            <person name="Anh-Thu Weber A."/>
            <person name="Halstead-Nussloch G."/>
        </authorList>
    </citation>
    <scope>NUCLEOTIDE SEQUENCE [LARGE SCALE GENOMIC DNA]</scope>
    <source>
        <strain evidence="4">AATW-2023a</strain>
        <tissue evidence="4">Whole specimen</tissue>
    </source>
</reference>
<evidence type="ECO:0000313" key="5">
    <source>
        <dbReference type="Proteomes" id="UP001347796"/>
    </source>
</evidence>
<dbReference type="InterPro" id="IPR042635">
    <property type="entry name" value="MEGF10/SREC1/2-like"/>
</dbReference>
<dbReference type="InterPro" id="IPR008979">
    <property type="entry name" value="Galactose-bd-like_sf"/>
</dbReference>
<dbReference type="PANTHER" id="PTHR24043:SF8">
    <property type="entry name" value="EGF-LIKE DOMAIN-CONTAINING PROTEIN"/>
    <property type="match status" value="1"/>
</dbReference>
<dbReference type="Gene3D" id="2.60.120.260">
    <property type="entry name" value="Galactose-binding domain-like"/>
    <property type="match status" value="1"/>
</dbReference>
<dbReference type="SUPFAM" id="SSF49785">
    <property type="entry name" value="Galactose-binding domain-like"/>
    <property type="match status" value="1"/>
</dbReference>
<proteinExistence type="predicted"/>
<dbReference type="Gene3D" id="2.170.300.10">
    <property type="entry name" value="Tie2 ligand-binding domain superfamily"/>
    <property type="match status" value="1"/>
</dbReference>
<keyword evidence="5" id="KW-1185">Reference proteome</keyword>
<organism evidence="4 5">
    <name type="scientific">Patella caerulea</name>
    <name type="common">Rayed Mediterranean limpet</name>
    <dbReference type="NCBI Taxonomy" id="87958"/>
    <lineage>
        <taxon>Eukaryota</taxon>
        <taxon>Metazoa</taxon>
        <taxon>Spiralia</taxon>
        <taxon>Lophotrochozoa</taxon>
        <taxon>Mollusca</taxon>
        <taxon>Gastropoda</taxon>
        <taxon>Patellogastropoda</taxon>
        <taxon>Patelloidea</taxon>
        <taxon>Patellidae</taxon>
        <taxon>Patella</taxon>
    </lineage>
</organism>
<evidence type="ECO:0000256" key="1">
    <source>
        <dbReference type="ARBA" id="ARBA00022536"/>
    </source>
</evidence>